<accession>A0A843TL39</accession>
<reference evidence="2" key="1">
    <citation type="submission" date="2017-07" db="EMBL/GenBank/DDBJ databases">
        <title>Taro Niue Genome Assembly and Annotation.</title>
        <authorList>
            <person name="Atibalentja N."/>
            <person name="Keating K."/>
            <person name="Fields C.J."/>
        </authorList>
    </citation>
    <scope>NUCLEOTIDE SEQUENCE</scope>
    <source>
        <strain evidence="2">Niue_2</strain>
        <tissue evidence="2">Leaf</tissue>
    </source>
</reference>
<dbReference type="AlphaFoldDB" id="A0A843TL39"/>
<dbReference type="Proteomes" id="UP000652761">
    <property type="component" value="Unassembled WGS sequence"/>
</dbReference>
<keyword evidence="1" id="KW-0812">Transmembrane</keyword>
<name>A0A843TL39_COLES</name>
<protein>
    <submittedName>
        <fullName evidence="2">Uncharacterized protein</fullName>
    </submittedName>
</protein>
<keyword evidence="1" id="KW-0472">Membrane</keyword>
<comment type="caution">
    <text evidence="2">The sequence shown here is derived from an EMBL/GenBank/DDBJ whole genome shotgun (WGS) entry which is preliminary data.</text>
</comment>
<dbReference type="EMBL" id="NMUH01000079">
    <property type="protein sequence ID" value="MQL70797.1"/>
    <property type="molecule type" value="Genomic_DNA"/>
</dbReference>
<evidence type="ECO:0000256" key="1">
    <source>
        <dbReference type="SAM" id="Phobius"/>
    </source>
</evidence>
<evidence type="ECO:0000313" key="2">
    <source>
        <dbReference type="EMBL" id="MQL70797.1"/>
    </source>
</evidence>
<evidence type="ECO:0000313" key="3">
    <source>
        <dbReference type="Proteomes" id="UP000652761"/>
    </source>
</evidence>
<proteinExistence type="predicted"/>
<organism evidence="2 3">
    <name type="scientific">Colocasia esculenta</name>
    <name type="common">Wild taro</name>
    <name type="synonym">Arum esculentum</name>
    <dbReference type="NCBI Taxonomy" id="4460"/>
    <lineage>
        <taxon>Eukaryota</taxon>
        <taxon>Viridiplantae</taxon>
        <taxon>Streptophyta</taxon>
        <taxon>Embryophyta</taxon>
        <taxon>Tracheophyta</taxon>
        <taxon>Spermatophyta</taxon>
        <taxon>Magnoliopsida</taxon>
        <taxon>Liliopsida</taxon>
        <taxon>Araceae</taxon>
        <taxon>Aroideae</taxon>
        <taxon>Colocasieae</taxon>
        <taxon>Colocasia</taxon>
    </lineage>
</organism>
<sequence>MPEETISTAAEGTAATPLLLSPAPALIPSPPPSLEQEEAASLPPLPQPSSLVPLSLEMAAAPVVRFPIVLLIRLMGVAVAFMVILWAVSFRGGMALFSDNKDLIFNVKPPRLGFPTA</sequence>
<feature type="transmembrane region" description="Helical" evidence="1">
    <location>
        <begin position="66"/>
        <end position="88"/>
    </location>
</feature>
<dbReference type="OrthoDB" id="1672715at2759"/>
<keyword evidence="1" id="KW-1133">Transmembrane helix</keyword>
<gene>
    <name evidence="2" type="ORF">Taro_003139</name>
</gene>
<keyword evidence="3" id="KW-1185">Reference proteome</keyword>
<dbReference type="Gene3D" id="1.20.120.1770">
    <property type="match status" value="1"/>
</dbReference>